<reference evidence="10" key="1">
    <citation type="journal article" date="2019" name="Int. J. Syst. Evol. Microbiol.">
        <title>The Global Catalogue of Microorganisms (GCM) 10K type strain sequencing project: providing services to taxonomists for standard genome sequencing and annotation.</title>
        <authorList>
            <consortium name="The Broad Institute Genomics Platform"/>
            <consortium name="The Broad Institute Genome Sequencing Center for Infectious Disease"/>
            <person name="Wu L."/>
            <person name="Ma J."/>
        </authorList>
    </citation>
    <scope>NUCLEOTIDE SEQUENCE [LARGE SCALE GENOMIC DNA]</scope>
    <source>
        <strain evidence="10">CCM 8911</strain>
    </source>
</reference>
<proteinExistence type="inferred from homology"/>
<dbReference type="InterPro" id="IPR004364">
    <property type="entry name" value="Aa-tRNA-synt_II"/>
</dbReference>
<keyword evidence="5 7" id="KW-0648">Protein biosynthesis</keyword>
<evidence type="ECO:0000256" key="4">
    <source>
        <dbReference type="ARBA" id="ARBA00022840"/>
    </source>
</evidence>
<sequence>MSKRTMYAGDVTLANLGATVTLKGWVQKRRSLGNLIFIDLRDRAGIVQLVFSQEFGEAALAVANEARSEYVLEVTGKVAARGADAINRDMKTGEIEVEIAAAKILNKAQTPPFDIADGVNATEETKLKYRYLDLRRPEMQAAIITRSKILAAVHHYFDENGFLDIETPTLTASTPEGARDYLVPSRVYPGSFYALPQSPQLFKQLLMGAGFDRYYQIARCYRDEDLRGDRQPEFTQIDMETSFLDQQEIQDLTEGLIARVMKEVKGIDVKRPFPRIQWQDAMDQYGSDRPDLRFGMLIQDVSAIVKDSAFKVFSGAVEQGGQVRAIVVPGGAEKYSRKKIDEQQDYIKRFGAKGLAWLKVTDDGIAGPISKFFGDGQLLTKPLGAKAGDLVLFVADQASVVAASLGYLRTHFGHDLGLVDEAQYNFCWVVNWPLFEYDEGIQRWVPAHHPFTMPNEEDVHLLDTDPHSAHAQSYDIIMNGDELGGGSIRIHSREIQEKMLKALGFTPERAQKSFGFLLDALTYGFPPHGGLAIGLDRFAMLLLGRDNIRDVIAFPKNSKASEPMTSAPTPVADAQLADLGIEVRANVDPDAAHAGDNELTE</sequence>
<name>A0ABW4BC56_9LACO</name>
<feature type="binding site" evidence="7">
    <location>
        <begin position="534"/>
        <end position="537"/>
    </location>
    <ligand>
        <name>ATP</name>
        <dbReference type="ChEBI" id="CHEBI:30616"/>
    </ligand>
</feature>
<dbReference type="NCBIfam" id="TIGR00459">
    <property type="entry name" value="aspS_bact"/>
    <property type="match status" value="1"/>
</dbReference>
<evidence type="ECO:0000256" key="3">
    <source>
        <dbReference type="ARBA" id="ARBA00022741"/>
    </source>
</evidence>
<feature type="binding site" evidence="7">
    <location>
        <position position="222"/>
    </location>
    <ligand>
        <name>L-aspartate</name>
        <dbReference type="ChEBI" id="CHEBI:29991"/>
    </ligand>
</feature>
<dbReference type="HAMAP" id="MF_00044">
    <property type="entry name" value="Asp_tRNA_synth_type1"/>
    <property type="match status" value="1"/>
</dbReference>
<dbReference type="InterPro" id="IPR012340">
    <property type="entry name" value="NA-bd_OB-fold"/>
</dbReference>
<dbReference type="SUPFAM" id="SSF55261">
    <property type="entry name" value="GAD domain-like"/>
    <property type="match status" value="1"/>
</dbReference>
<organism evidence="9 10">
    <name type="scientific">Lacticaseibacillus jixianensis</name>
    <dbReference type="NCBI Taxonomy" id="2486012"/>
    <lineage>
        <taxon>Bacteria</taxon>
        <taxon>Bacillati</taxon>
        <taxon>Bacillota</taxon>
        <taxon>Bacilli</taxon>
        <taxon>Lactobacillales</taxon>
        <taxon>Lactobacillaceae</taxon>
        <taxon>Lacticaseibacillus</taxon>
    </lineage>
</organism>
<dbReference type="Gene3D" id="2.40.50.140">
    <property type="entry name" value="Nucleic acid-binding proteins"/>
    <property type="match status" value="1"/>
</dbReference>
<keyword evidence="6 7" id="KW-0030">Aminoacyl-tRNA synthetase</keyword>
<dbReference type="InterPro" id="IPR047090">
    <property type="entry name" value="AspRS_core"/>
</dbReference>
<accession>A0ABW4BC56</accession>
<evidence type="ECO:0000256" key="6">
    <source>
        <dbReference type="ARBA" id="ARBA00023146"/>
    </source>
</evidence>
<dbReference type="InterPro" id="IPR004115">
    <property type="entry name" value="GAD-like_sf"/>
</dbReference>
<dbReference type="SUPFAM" id="SSF50249">
    <property type="entry name" value="Nucleic acid-binding proteins"/>
    <property type="match status" value="1"/>
</dbReference>
<dbReference type="CDD" id="cd00777">
    <property type="entry name" value="AspRS_core"/>
    <property type="match status" value="1"/>
</dbReference>
<evidence type="ECO:0000313" key="9">
    <source>
        <dbReference type="EMBL" id="MFD1394006.1"/>
    </source>
</evidence>
<dbReference type="InterPro" id="IPR029351">
    <property type="entry name" value="GAD_dom"/>
</dbReference>
<evidence type="ECO:0000313" key="10">
    <source>
        <dbReference type="Proteomes" id="UP001597249"/>
    </source>
</evidence>
<dbReference type="SUPFAM" id="SSF55681">
    <property type="entry name" value="Class II aaRS and biotin synthetases"/>
    <property type="match status" value="1"/>
</dbReference>
<feature type="binding site" evidence="7">
    <location>
        <position position="176"/>
    </location>
    <ligand>
        <name>L-aspartate</name>
        <dbReference type="ChEBI" id="CHEBI:29991"/>
    </ligand>
</feature>
<dbReference type="PROSITE" id="PS50862">
    <property type="entry name" value="AA_TRNA_LIGASE_II"/>
    <property type="match status" value="1"/>
</dbReference>
<comment type="caution">
    <text evidence="9">The sequence shown here is derived from an EMBL/GenBank/DDBJ whole genome shotgun (WGS) entry which is preliminary data.</text>
</comment>
<dbReference type="InterPro" id="IPR045864">
    <property type="entry name" value="aa-tRNA-synth_II/BPL/LPL"/>
</dbReference>
<keyword evidence="2 7" id="KW-0436">Ligase</keyword>
<feature type="domain" description="Aminoacyl-transfer RNA synthetases class-II family profile" evidence="8">
    <location>
        <begin position="146"/>
        <end position="555"/>
    </location>
</feature>
<dbReference type="RefSeq" id="WP_125585032.1">
    <property type="nucleotide sequence ID" value="NZ_JBHTMO010000038.1"/>
</dbReference>
<dbReference type="PRINTS" id="PR01042">
    <property type="entry name" value="TRNASYNTHASP"/>
</dbReference>
<feature type="binding site" evidence="7">
    <location>
        <position position="448"/>
    </location>
    <ligand>
        <name>L-aspartate</name>
        <dbReference type="ChEBI" id="CHEBI:29991"/>
    </ligand>
</feature>
<comment type="subcellular location">
    <subcellularLocation>
        <location evidence="7">Cytoplasm</location>
    </subcellularLocation>
</comment>
<evidence type="ECO:0000256" key="5">
    <source>
        <dbReference type="ARBA" id="ARBA00022917"/>
    </source>
</evidence>
<evidence type="ECO:0000256" key="7">
    <source>
        <dbReference type="HAMAP-Rule" id="MF_00044"/>
    </source>
</evidence>
<dbReference type="EC" id="6.1.1.12" evidence="7"/>
<dbReference type="Gene3D" id="3.30.930.10">
    <property type="entry name" value="Bira Bifunctional Protein, Domain 2"/>
    <property type="match status" value="1"/>
</dbReference>
<evidence type="ECO:0000259" key="8">
    <source>
        <dbReference type="PROSITE" id="PS50862"/>
    </source>
</evidence>
<feature type="binding site" evidence="7">
    <location>
        <position position="489"/>
    </location>
    <ligand>
        <name>L-aspartate</name>
        <dbReference type="ChEBI" id="CHEBI:29991"/>
    </ligand>
</feature>
<evidence type="ECO:0000256" key="2">
    <source>
        <dbReference type="ARBA" id="ARBA00022598"/>
    </source>
</evidence>
<keyword evidence="4 7" id="KW-0067">ATP-binding</keyword>
<feature type="binding site" evidence="7">
    <location>
        <begin position="222"/>
        <end position="224"/>
    </location>
    <ligand>
        <name>ATP</name>
        <dbReference type="ChEBI" id="CHEBI:30616"/>
    </ligand>
</feature>
<keyword evidence="10" id="KW-1185">Reference proteome</keyword>
<comment type="caution">
    <text evidence="7">Lacks conserved residue(s) required for the propagation of feature annotation.</text>
</comment>
<keyword evidence="3 7" id="KW-0547">Nucleotide-binding</keyword>
<dbReference type="InterPro" id="IPR004524">
    <property type="entry name" value="Asp-tRNA-ligase_1"/>
</dbReference>
<feature type="binding site" evidence="7">
    <location>
        <position position="231"/>
    </location>
    <ligand>
        <name>ATP</name>
        <dbReference type="ChEBI" id="CHEBI:30616"/>
    </ligand>
</feature>
<dbReference type="InterPro" id="IPR006195">
    <property type="entry name" value="aa-tRNA-synth_II"/>
</dbReference>
<dbReference type="GO" id="GO:0004815">
    <property type="term" value="F:aspartate-tRNA ligase activity"/>
    <property type="evidence" value="ECO:0007669"/>
    <property type="project" value="UniProtKB-EC"/>
</dbReference>
<comment type="function">
    <text evidence="7">Catalyzes the attachment of L-aspartate to tRNA(Asp) in a two-step reaction: L-aspartate is first activated by ATP to form Asp-AMP and then transferred to the acceptor end of tRNA(Asp).</text>
</comment>
<dbReference type="InterPro" id="IPR002312">
    <property type="entry name" value="Asp/Asn-tRNA-synth_IIb"/>
</dbReference>
<dbReference type="PANTHER" id="PTHR22594:SF5">
    <property type="entry name" value="ASPARTATE--TRNA LIGASE, MITOCHONDRIAL"/>
    <property type="match status" value="1"/>
</dbReference>
<dbReference type="Pfam" id="PF02938">
    <property type="entry name" value="GAD"/>
    <property type="match status" value="1"/>
</dbReference>
<dbReference type="Proteomes" id="UP001597249">
    <property type="component" value="Unassembled WGS sequence"/>
</dbReference>
<comment type="catalytic activity">
    <reaction evidence="7">
        <text>tRNA(Asp) + L-aspartate + ATP = L-aspartyl-tRNA(Asp) + AMP + diphosphate</text>
        <dbReference type="Rhea" id="RHEA:19649"/>
        <dbReference type="Rhea" id="RHEA-COMP:9660"/>
        <dbReference type="Rhea" id="RHEA-COMP:9678"/>
        <dbReference type="ChEBI" id="CHEBI:29991"/>
        <dbReference type="ChEBI" id="CHEBI:30616"/>
        <dbReference type="ChEBI" id="CHEBI:33019"/>
        <dbReference type="ChEBI" id="CHEBI:78442"/>
        <dbReference type="ChEBI" id="CHEBI:78516"/>
        <dbReference type="ChEBI" id="CHEBI:456215"/>
        <dbReference type="EC" id="6.1.1.12"/>
    </reaction>
</comment>
<dbReference type="Pfam" id="PF00152">
    <property type="entry name" value="tRNA-synt_2"/>
    <property type="match status" value="1"/>
</dbReference>
<dbReference type="EMBL" id="JBHTMO010000038">
    <property type="protein sequence ID" value="MFD1394006.1"/>
    <property type="molecule type" value="Genomic_DNA"/>
</dbReference>
<comment type="subunit">
    <text evidence="7">Homodimer.</text>
</comment>
<feature type="binding site" evidence="7">
    <location>
        <position position="482"/>
    </location>
    <ligand>
        <name>ATP</name>
        <dbReference type="ChEBI" id="CHEBI:30616"/>
    </ligand>
</feature>
<protein>
    <recommendedName>
        <fullName evidence="7">Aspartate--tRNA ligase</fullName>
        <ecNumber evidence="7">6.1.1.12</ecNumber>
    </recommendedName>
    <alternativeName>
        <fullName evidence="7">Aspartyl-tRNA synthetase</fullName>
        <shortName evidence="7">AspRS</shortName>
    </alternativeName>
</protein>
<keyword evidence="7" id="KW-0963">Cytoplasm</keyword>
<dbReference type="Gene3D" id="3.30.1360.30">
    <property type="entry name" value="GAD-like domain"/>
    <property type="match status" value="1"/>
</dbReference>
<comment type="similarity">
    <text evidence="1 7">Belongs to the class-II aminoacyl-tRNA synthetase family. Type 1 subfamily.</text>
</comment>
<gene>
    <name evidence="7 9" type="primary">aspS</name>
    <name evidence="9" type="ORF">ACFQ3L_10555</name>
</gene>
<dbReference type="PANTHER" id="PTHR22594">
    <property type="entry name" value="ASPARTYL/LYSYL-TRNA SYNTHETASE"/>
    <property type="match status" value="1"/>
</dbReference>
<evidence type="ECO:0000256" key="1">
    <source>
        <dbReference type="ARBA" id="ARBA00006303"/>
    </source>
</evidence>
<feature type="region of interest" description="Aspartate" evidence="7">
    <location>
        <begin position="200"/>
        <end position="203"/>
    </location>
</feature>
<dbReference type="Pfam" id="PF01336">
    <property type="entry name" value="tRNA_anti-codon"/>
    <property type="match status" value="1"/>
</dbReference>
<dbReference type="NCBIfam" id="NF001750">
    <property type="entry name" value="PRK00476.1"/>
    <property type="match status" value="1"/>
</dbReference>
<dbReference type="InterPro" id="IPR004365">
    <property type="entry name" value="NA-bd_OB_tRNA"/>
</dbReference>
<dbReference type="InterPro" id="IPR047089">
    <property type="entry name" value="Asp-tRNA-ligase_1_N"/>
</dbReference>
<dbReference type="CDD" id="cd04317">
    <property type="entry name" value="EcAspRS_like_N"/>
    <property type="match status" value="1"/>
</dbReference>